<reference evidence="13 14" key="1">
    <citation type="submission" date="2016-10" db="EMBL/GenBank/DDBJ databases">
        <authorList>
            <person name="de Groot N.N."/>
        </authorList>
    </citation>
    <scope>NUCLEOTIDE SEQUENCE [LARGE SCALE GENOMIC DNA]</scope>
    <source>
        <strain evidence="13 14">DSM 43019</strain>
    </source>
</reference>
<evidence type="ECO:0000256" key="11">
    <source>
        <dbReference type="SAM" id="Phobius"/>
    </source>
</evidence>
<evidence type="ECO:0000256" key="3">
    <source>
        <dbReference type="ARBA" id="ARBA00022692"/>
    </source>
</evidence>
<dbReference type="GO" id="GO:0016491">
    <property type="term" value="F:oxidoreductase activity"/>
    <property type="evidence" value="ECO:0007669"/>
    <property type="project" value="UniProtKB-KW"/>
</dbReference>
<keyword evidence="8" id="KW-1015">Disulfide bond</keyword>
<protein>
    <submittedName>
        <fullName evidence="13">Uncharacterized membrane protein</fullName>
    </submittedName>
</protein>
<feature type="transmembrane region" description="Helical" evidence="11">
    <location>
        <begin position="165"/>
        <end position="186"/>
    </location>
</feature>
<comment type="similarity">
    <text evidence="2">Belongs to the VKOR family.</text>
</comment>
<accession>A0A1I2L1B6</accession>
<dbReference type="AlphaFoldDB" id="A0A1I2L1B6"/>
<keyword evidence="9" id="KW-0676">Redox-active center</keyword>
<feature type="region of interest" description="Disordered" evidence="10">
    <location>
        <begin position="1"/>
        <end position="69"/>
    </location>
</feature>
<keyword evidence="14" id="KW-1185">Reference proteome</keyword>
<feature type="domain" description="Vitamin K epoxide reductase" evidence="12">
    <location>
        <begin position="76"/>
        <end position="217"/>
    </location>
</feature>
<evidence type="ECO:0000313" key="13">
    <source>
        <dbReference type="EMBL" id="SFF73005.1"/>
    </source>
</evidence>
<evidence type="ECO:0000256" key="1">
    <source>
        <dbReference type="ARBA" id="ARBA00004141"/>
    </source>
</evidence>
<keyword evidence="3 11" id="KW-0812">Transmembrane</keyword>
<dbReference type="GO" id="GO:0016020">
    <property type="term" value="C:membrane"/>
    <property type="evidence" value="ECO:0007669"/>
    <property type="project" value="UniProtKB-SubCell"/>
</dbReference>
<evidence type="ECO:0000256" key="5">
    <source>
        <dbReference type="ARBA" id="ARBA00022989"/>
    </source>
</evidence>
<organism evidence="13 14">
    <name type="scientific">Actinoplanes philippinensis</name>
    <dbReference type="NCBI Taxonomy" id="35752"/>
    <lineage>
        <taxon>Bacteria</taxon>
        <taxon>Bacillati</taxon>
        <taxon>Actinomycetota</taxon>
        <taxon>Actinomycetes</taxon>
        <taxon>Micromonosporales</taxon>
        <taxon>Micromonosporaceae</taxon>
        <taxon>Actinoplanes</taxon>
    </lineage>
</organism>
<feature type="transmembrane region" description="Helical" evidence="11">
    <location>
        <begin position="140"/>
        <end position="158"/>
    </location>
</feature>
<evidence type="ECO:0000256" key="8">
    <source>
        <dbReference type="ARBA" id="ARBA00023157"/>
    </source>
</evidence>
<evidence type="ECO:0000256" key="9">
    <source>
        <dbReference type="ARBA" id="ARBA00023284"/>
    </source>
</evidence>
<dbReference type="Proteomes" id="UP000199645">
    <property type="component" value="Unassembled WGS sequence"/>
</dbReference>
<gene>
    <name evidence="13" type="ORF">SAMN05421541_119141</name>
</gene>
<feature type="transmembrane region" description="Helical" evidence="11">
    <location>
        <begin position="234"/>
        <end position="257"/>
    </location>
</feature>
<name>A0A1I2L1B6_9ACTN</name>
<keyword evidence="6" id="KW-0560">Oxidoreductase</keyword>
<evidence type="ECO:0000313" key="14">
    <source>
        <dbReference type="Proteomes" id="UP000199645"/>
    </source>
</evidence>
<dbReference type="Pfam" id="PF07884">
    <property type="entry name" value="VKOR"/>
    <property type="match status" value="1"/>
</dbReference>
<evidence type="ECO:0000256" key="10">
    <source>
        <dbReference type="SAM" id="MobiDB-lite"/>
    </source>
</evidence>
<dbReference type="SMART" id="SM00756">
    <property type="entry name" value="VKc"/>
    <property type="match status" value="1"/>
</dbReference>
<dbReference type="GO" id="GO:0048038">
    <property type="term" value="F:quinone binding"/>
    <property type="evidence" value="ECO:0007669"/>
    <property type="project" value="UniProtKB-KW"/>
</dbReference>
<dbReference type="EMBL" id="FONV01000019">
    <property type="protein sequence ID" value="SFF73005.1"/>
    <property type="molecule type" value="Genomic_DNA"/>
</dbReference>
<dbReference type="InterPro" id="IPR038354">
    <property type="entry name" value="VKOR_sf"/>
</dbReference>
<dbReference type="CDD" id="cd12922">
    <property type="entry name" value="VKOR_5"/>
    <property type="match status" value="1"/>
</dbReference>
<evidence type="ECO:0000256" key="4">
    <source>
        <dbReference type="ARBA" id="ARBA00022719"/>
    </source>
</evidence>
<dbReference type="STRING" id="35752.SAMN05421541_119141"/>
<evidence type="ECO:0000256" key="7">
    <source>
        <dbReference type="ARBA" id="ARBA00023136"/>
    </source>
</evidence>
<sequence length="264" mass="27877">MTRPKLPHGDGVGRIARQKRADGDGAGPARADGEGAGDGADSMARQKRADGEGAGMTRSVRPDRGGGTAGRPVLSDRLIGWLLAVGGLVGGLASFVLTVEKIALLKDPSYTPSCSINPILSCGSIMTTAQAEVFGFPNPLIGVAAFPVVAATGAALLAGARLPRWWWLALQAGALFGVVFVHWLIVQSLYRIGALCPYCMVVWVVMILIFSYLTLANAERGHLPAPRRVTGPLLAVHSTVPLVWLLVVAAMIGVRFADYWRTLN</sequence>
<proteinExistence type="inferred from homology"/>
<feature type="transmembrane region" description="Helical" evidence="11">
    <location>
        <begin position="78"/>
        <end position="99"/>
    </location>
</feature>
<evidence type="ECO:0000256" key="6">
    <source>
        <dbReference type="ARBA" id="ARBA00023002"/>
    </source>
</evidence>
<comment type="subcellular location">
    <subcellularLocation>
        <location evidence="1">Membrane</location>
        <topology evidence="1">Multi-pass membrane protein</topology>
    </subcellularLocation>
</comment>
<evidence type="ECO:0000256" key="2">
    <source>
        <dbReference type="ARBA" id="ARBA00006214"/>
    </source>
</evidence>
<feature type="transmembrane region" description="Helical" evidence="11">
    <location>
        <begin position="192"/>
        <end position="213"/>
    </location>
</feature>
<evidence type="ECO:0000259" key="12">
    <source>
        <dbReference type="SMART" id="SM00756"/>
    </source>
</evidence>
<dbReference type="InterPro" id="IPR012932">
    <property type="entry name" value="VKOR"/>
</dbReference>
<keyword evidence="4" id="KW-0874">Quinone</keyword>
<dbReference type="InterPro" id="IPR041714">
    <property type="entry name" value="VKOR_Actinobacteria"/>
</dbReference>
<dbReference type="Gene3D" id="1.20.1440.130">
    <property type="entry name" value="VKOR domain"/>
    <property type="match status" value="1"/>
</dbReference>
<keyword evidence="5 11" id="KW-1133">Transmembrane helix</keyword>
<keyword evidence="7 11" id="KW-0472">Membrane</keyword>